<keyword evidence="5 8" id="KW-0812">Transmembrane</keyword>
<sequence>MKSNAEISINNIYRLDGRVPLGKAIPFGLQHVLAMFVANLTPIVIVTAAAGLETSQTAALIQNAMFIAGVATLIQLYPVWRIGAKLPIVMGVSFTFVTILSSVGAKYGYPAILGAILIGGLVEGTLGLFAKYWRKLISPIVSACVVTSIGFSLLTVGARSFGGGYSDSFGSATNLLIGTVTLLSCILFNVFAKSFWKQLSVLFGLVVGYVLSIFLGVVDLSGLLDGGILSLPRILPFMPEFHAGAILSVVVIFLVSATETIGDTTAMVASGLDRDITEKEISGSLACDGFASSISSLFGCLPVTSFSQNVGLIAMTKVVNRFTIMTGAFCMILSGLFPPIGAFFASLPDAVLGGCTIMMFGSIIISGVQMLARAGFSQRNTIIGSLSLSVGIGFTLLPEIFQIFPSIIQDVFAENCVAVVFVLAILLNLILPENMDIEKAVEAQE</sequence>
<evidence type="ECO:0000256" key="6">
    <source>
        <dbReference type="ARBA" id="ARBA00022989"/>
    </source>
</evidence>
<dbReference type="EMBL" id="WNME01000019">
    <property type="protein sequence ID" value="MUB65940.1"/>
    <property type="molecule type" value="Genomic_DNA"/>
</dbReference>
<feature type="transmembrane region" description="Helical" evidence="8">
    <location>
        <begin position="237"/>
        <end position="257"/>
    </location>
</feature>
<evidence type="ECO:0000256" key="2">
    <source>
        <dbReference type="ARBA" id="ARBA00008821"/>
    </source>
</evidence>
<feature type="transmembrane region" description="Helical" evidence="8">
    <location>
        <begin position="32"/>
        <end position="52"/>
    </location>
</feature>
<keyword evidence="4" id="KW-1003">Cell membrane</keyword>
<dbReference type="InterPro" id="IPR006042">
    <property type="entry name" value="Xan_ur_permease"/>
</dbReference>
<reference evidence="10 11" key="1">
    <citation type="submission" date="2019-09" db="EMBL/GenBank/DDBJ databases">
        <title>Draft genome sequencing of Hungatella hathewayi 123Y-2.</title>
        <authorList>
            <person name="Lv Q."/>
            <person name="Li S."/>
        </authorList>
    </citation>
    <scope>NUCLEOTIDE SEQUENCE [LARGE SCALE GENOMIC DNA]</scope>
    <source>
        <strain evidence="10 11">123Y-2</strain>
    </source>
</reference>
<feature type="transmembrane region" description="Helical" evidence="8">
    <location>
        <begin position="383"/>
        <end position="405"/>
    </location>
</feature>
<feature type="transmembrane region" description="Helical" evidence="8">
    <location>
        <begin position="411"/>
        <end position="431"/>
    </location>
</feature>
<keyword evidence="6 8" id="KW-1133">Transmembrane helix</keyword>
<reference evidence="9" key="2">
    <citation type="submission" date="2022-01" db="EMBL/GenBank/DDBJ databases">
        <title>Novel bile acid biosynthetic pathways are enriched in the microbiome of centenarians.</title>
        <authorList>
            <person name="Sato Y."/>
            <person name="Atarashi K."/>
            <person name="Plichta R.D."/>
            <person name="Arai Y."/>
            <person name="Sasajima S."/>
            <person name="Kearney M.S."/>
            <person name="Suda W."/>
            <person name="Takeshita K."/>
            <person name="Sasaki T."/>
            <person name="Okamoto S."/>
            <person name="Skelly N.A."/>
            <person name="Okamura Y."/>
            <person name="Vlamakis H."/>
            <person name="Li Y."/>
            <person name="Tanoue T."/>
            <person name="Takei H."/>
            <person name="Nittono H."/>
            <person name="Narushima S."/>
            <person name="Irie J."/>
            <person name="Itoh H."/>
            <person name="Moriya K."/>
            <person name="Sugiura Y."/>
            <person name="Suematsu M."/>
            <person name="Moritoki N."/>
            <person name="Shibata S."/>
            <person name="Littman R.D."/>
            <person name="Fischbach A.M."/>
            <person name="Uwamino Y."/>
            <person name="Inoue T."/>
            <person name="Honda A."/>
            <person name="Hattori M."/>
            <person name="Murai T."/>
            <person name="Xavier J.R."/>
            <person name="Hirose N."/>
            <person name="Honda K."/>
        </authorList>
    </citation>
    <scope>NUCLEOTIDE SEQUENCE</scope>
    <source>
        <strain evidence="9">CE91-St55</strain>
    </source>
</reference>
<evidence type="ECO:0000313" key="11">
    <source>
        <dbReference type="Proteomes" id="UP000434223"/>
    </source>
</evidence>
<evidence type="ECO:0000313" key="10">
    <source>
        <dbReference type="EMBL" id="MUB65940.1"/>
    </source>
</evidence>
<gene>
    <name evidence="9" type="primary">pbuX_2</name>
    <name evidence="9" type="ORF">CE91St55_51620</name>
    <name evidence="10" type="ORF">GNE07_23220</name>
</gene>
<protein>
    <submittedName>
        <fullName evidence="10">Purine permease</fullName>
    </submittedName>
    <submittedName>
        <fullName evidence="9">Uracil permease</fullName>
    </submittedName>
</protein>
<dbReference type="Proteomes" id="UP000434223">
    <property type="component" value="Unassembled WGS sequence"/>
</dbReference>
<dbReference type="PROSITE" id="PS01116">
    <property type="entry name" value="XANTH_URACIL_PERMASE"/>
    <property type="match status" value="1"/>
</dbReference>
<feature type="transmembrane region" description="Helical" evidence="8">
    <location>
        <begin position="169"/>
        <end position="192"/>
    </location>
</feature>
<dbReference type="InterPro" id="IPR017588">
    <property type="entry name" value="UacT-like"/>
</dbReference>
<dbReference type="NCBIfam" id="NF037981">
    <property type="entry name" value="NCS2_1"/>
    <property type="match status" value="1"/>
</dbReference>
<feature type="transmembrane region" description="Helical" evidence="8">
    <location>
        <begin position="58"/>
        <end position="79"/>
    </location>
</feature>
<dbReference type="GO" id="GO:0042907">
    <property type="term" value="F:xanthine transmembrane transporter activity"/>
    <property type="evidence" value="ECO:0007669"/>
    <property type="project" value="TreeGrafter"/>
</dbReference>
<evidence type="ECO:0000256" key="5">
    <source>
        <dbReference type="ARBA" id="ARBA00022692"/>
    </source>
</evidence>
<feature type="transmembrane region" description="Helical" evidence="8">
    <location>
        <begin position="86"/>
        <end position="105"/>
    </location>
</feature>
<evidence type="ECO:0000256" key="7">
    <source>
        <dbReference type="ARBA" id="ARBA00023136"/>
    </source>
</evidence>
<dbReference type="NCBIfam" id="TIGR03173">
    <property type="entry name" value="pbuX"/>
    <property type="match status" value="1"/>
</dbReference>
<evidence type="ECO:0000313" key="9">
    <source>
        <dbReference type="EMBL" id="GKH03181.1"/>
    </source>
</evidence>
<feature type="transmembrane region" description="Helical" evidence="8">
    <location>
        <begin position="111"/>
        <end position="129"/>
    </location>
</feature>
<evidence type="ECO:0000256" key="3">
    <source>
        <dbReference type="ARBA" id="ARBA00022448"/>
    </source>
</evidence>
<dbReference type="PANTHER" id="PTHR42810:SF2">
    <property type="entry name" value="PURINE PERMEASE C1399.01C-RELATED"/>
    <property type="match status" value="1"/>
</dbReference>
<dbReference type="AlphaFoldDB" id="A0A413WXA6"/>
<name>A0A413WXA6_9FIRM</name>
<evidence type="ECO:0000256" key="4">
    <source>
        <dbReference type="ARBA" id="ARBA00022475"/>
    </source>
</evidence>
<keyword evidence="3" id="KW-0813">Transport</keyword>
<accession>A0A413WXA6</accession>
<dbReference type="GO" id="GO:0005886">
    <property type="term" value="C:plasma membrane"/>
    <property type="evidence" value="ECO:0007669"/>
    <property type="project" value="UniProtKB-SubCell"/>
</dbReference>
<comment type="subcellular location">
    <subcellularLocation>
        <location evidence="1">Cell membrane</location>
        <topology evidence="1">Multi-pass membrane protein</topology>
    </subcellularLocation>
</comment>
<feature type="transmembrane region" description="Helical" evidence="8">
    <location>
        <begin position="136"/>
        <end position="157"/>
    </location>
</feature>
<feature type="transmembrane region" description="Helical" evidence="8">
    <location>
        <begin position="199"/>
        <end position="217"/>
    </location>
</feature>
<feature type="transmembrane region" description="Helical" evidence="8">
    <location>
        <begin position="350"/>
        <end position="371"/>
    </location>
</feature>
<dbReference type="OrthoDB" id="9805749at2"/>
<dbReference type="InterPro" id="IPR006043">
    <property type="entry name" value="NCS2"/>
</dbReference>
<organism evidence="10 11">
    <name type="scientific">Hungatella hathewayi</name>
    <dbReference type="NCBI Taxonomy" id="154046"/>
    <lineage>
        <taxon>Bacteria</taxon>
        <taxon>Bacillati</taxon>
        <taxon>Bacillota</taxon>
        <taxon>Clostridia</taxon>
        <taxon>Lachnospirales</taxon>
        <taxon>Lachnospiraceae</taxon>
        <taxon>Hungatella</taxon>
    </lineage>
</organism>
<dbReference type="NCBIfam" id="TIGR00801">
    <property type="entry name" value="ncs2"/>
    <property type="match status" value="1"/>
</dbReference>
<feature type="transmembrane region" description="Helical" evidence="8">
    <location>
        <begin position="322"/>
        <end position="344"/>
    </location>
</feature>
<evidence type="ECO:0000256" key="1">
    <source>
        <dbReference type="ARBA" id="ARBA00004651"/>
    </source>
</evidence>
<dbReference type="RefSeq" id="WP_022031448.1">
    <property type="nucleotide sequence ID" value="NZ_BQNJ01000002.1"/>
</dbReference>
<keyword evidence="7 8" id="KW-0472">Membrane</keyword>
<evidence type="ECO:0000256" key="8">
    <source>
        <dbReference type="SAM" id="Phobius"/>
    </source>
</evidence>
<dbReference type="Proteomes" id="UP001055091">
    <property type="component" value="Unassembled WGS sequence"/>
</dbReference>
<dbReference type="EMBL" id="BQNJ01000002">
    <property type="protein sequence ID" value="GKH03181.1"/>
    <property type="molecule type" value="Genomic_DNA"/>
</dbReference>
<dbReference type="GeneID" id="93150131"/>
<dbReference type="Pfam" id="PF00860">
    <property type="entry name" value="Xan_ur_permease"/>
    <property type="match status" value="1"/>
</dbReference>
<proteinExistence type="inferred from homology"/>
<dbReference type="PANTHER" id="PTHR42810">
    <property type="entry name" value="PURINE PERMEASE C1399.01C-RELATED"/>
    <property type="match status" value="1"/>
</dbReference>
<comment type="caution">
    <text evidence="10">The sequence shown here is derived from an EMBL/GenBank/DDBJ whole genome shotgun (WGS) entry which is preliminary data.</text>
</comment>
<comment type="similarity">
    <text evidence="2">Belongs to the nucleobase:cation symporter-2 (NCS2) (TC 2.A.40) family.</text>
</comment>